<dbReference type="OrthoDB" id="8556356at2"/>
<keyword evidence="3" id="KW-1185">Reference proteome</keyword>
<dbReference type="RefSeq" id="WP_148813775.1">
    <property type="nucleotide sequence ID" value="NZ_CP043046.1"/>
</dbReference>
<reference evidence="2 3" key="1">
    <citation type="submission" date="2019-08" db="EMBL/GenBank/DDBJ databases">
        <title>Amphibian skin-associated Pigmentiphaga: genome sequence and occurrence across geography and hosts.</title>
        <authorList>
            <person name="Bletz M.C."/>
            <person name="Bunk B."/>
            <person name="Sproeer C."/>
            <person name="Biwer P."/>
            <person name="Reiter S."/>
            <person name="Rabemananjara F.C.E."/>
            <person name="Schulz S."/>
            <person name="Overmann J."/>
            <person name="Vences M."/>
        </authorList>
    </citation>
    <scope>NUCLEOTIDE SEQUENCE [LARGE SCALE GENOMIC DNA]</scope>
    <source>
        <strain evidence="2 3">Mada1488</strain>
    </source>
</reference>
<proteinExistence type="predicted"/>
<accession>A0A5C0AT47</accession>
<protein>
    <submittedName>
        <fullName evidence="2">Glycosyltransferase</fullName>
    </submittedName>
</protein>
<feature type="transmembrane region" description="Helical" evidence="1">
    <location>
        <begin position="454"/>
        <end position="474"/>
    </location>
</feature>
<feature type="transmembrane region" description="Helical" evidence="1">
    <location>
        <begin position="375"/>
        <end position="397"/>
    </location>
</feature>
<keyword evidence="2" id="KW-0808">Transferase</keyword>
<evidence type="ECO:0000313" key="3">
    <source>
        <dbReference type="Proteomes" id="UP000325161"/>
    </source>
</evidence>
<organism evidence="2 3">
    <name type="scientific">Pigmentiphaga aceris</name>
    <dbReference type="NCBI Taxonomy" id="1940612"/>
    <lineage>
        <taxon>Bacteria</taxon>
        <taxon>Pseudomonadati</taxon>
        <taxon>Pseudomonadota</taxon>
        <taxon>Betaproteobacteria</taxon>
        <taxon>Burkholderiales</taxon>
        <taxon>Alcaligenaceae</taxon>
        <taxon>Pigmentiphaga</taxon>
    </lineage>
</organism>
<feature type="transmembrane region" description="Helical" evidence="1">
    <location>
        <begin position="23"/>
        <end position="41"/>
    </location>
</feature>
<evidence type="ECO:0000256" key="1">
    <source>
        <dbReference type="SAM" id="Phobius"/>
    </source>
</evidence>
<feature type="transmembrane region" description="Helical" evidence="1">
    <location>
        <begin position="207"/>
        <end position="232"/>
    </location>
</feature>
<gene>
    <name evidence="2" type="ORF">FXN63_06325</name>
</gene>
<dbReference type="KEGG" id="pacr:FXN63_06325"/>
<feature type="transmembrane region" description="Helical" evidence="1">
    <location>
        <begin position="350"/>
        <end position="368"/>
    </location>
</feature>
<feature type="transmembrane region" description="Helical" evidence="1">
    <location>
        <begin position="244"/>
        <end position="262"/>
    </location>
</feature>
<dbReference type="EMBL" id="CP043046">
    <property type="protein sequence ID" value="QEI05499.1"/>
    <property type="molecule type" value="Genomic_DNA"/>
</dbReference>
<keyword evidence="1" id="KW-0812">Transmembrane</keyword>
<feature type="transmembrane region" description="Helical" evidence="1">
    <location>
        <begin position="148"/>
        <end position="169"/>
    </location>
</feature>
<dbReference type="AlphaFoldDB" id="A0A5C0AT47"/>
<keyword evidence="1" id="KW-0472">Membrane</keyword>
<feature type="transmembrane region" description="Helical" evidence="1">
    <location>
        <begin position="83"/>
        <end position="103"/>
    </location>
</feature>
<dbReference type="Proteomes" id="UP000325161">
    <property type="component" value="Chromosome"/>
</dbReference>
<evidence type="ECO:0000313" key="2">
    <source>
        <dbReference type="EMBL" id="QEI05499.1"/>
    </source>
</evidence>
<name>A0A5C0AT47_9BURK</name>
<feature type="transmembrane region" description="Helical" evidence="1">
    <location>
        <begin position="110"/>
        <end position="128"/>
    </location>
</feature>
<dbReference type="GO" id="GO:0016740">
    <property type="term" value="F:transferase activity"/>
    <property type="evidence" value="ECO:0007669"/>
    <property type="project" value="UniProtKB-KW"/>
</dbReference>
<sequence length="585" mass="63739">MISTTPSKLSTPARLTAPATAKLPRWALFALCAVYILAGLIGREPWKSDDVIGLAQMWTAAFSDNAWMHPQVAGIAVSQKGPLATWVGGGLMVLLGPILDPIMAGRVANILWFTITASSLWYGVYLLGRRAEAQPLALPFGGQPSPSAYGRMLADAALLLLLATLGFLWRSHETSAEPAAVAAQALAFYALARMADRPRSGAITLGVALAAAFLARGLPAVAPLLITLPVLFRPGTTLVREIRWLFLLALPIGIALSLAWWIPAANSNPYWMNGWWHWHGNVLGWISQQGAIGTLRNLPWFLWPTLPLAALAAWRWRGHRAMLHVQLPLALGAAAFVMLFFTQRPSDPEFLALVIPCAALGVFVLPTLRRGLVNALDWFALMSYSFALFVIWLGWTALSTGVPPRLARNIARQTPGFIAEFSILSIGIAVAATVAWIALVTWRVRMRPAAMWRGSVLSAGGMVVSWLLLMTLWLPSINYSKSYRVVSQGLAQALEAEHRVVGKTACVRTIGLGLPQRASFALFDQLVFTPSPNCPLVLIQGSPDQLVIYQRRPDLEGAVVRWDGGRASDLRERFRLVRVPEATAP</sequence>
<feature type="transmembrane region" description="Helical" evidence="1">
    <location>
        <begin position="323"/>
        <end position="344"/>
    </location>
</feature>
<keyword evidence="1" id="KW-1133">Transmembrane helix</keyword>
<feature type="transmembrane region" description="Helical" evidence="1">
    <location>
        <begin position="417"/>
        <end position="442"/>
    </location>
</feature>